<keyword evidence="9" id="KW-0378">Hydrolase</keyword>
<dbReference type="Pfam" id="PF24638">
    <property type="entry name" value="KH_DEAH11_1st"/>
    <property type="match status" value="1"/>
</dbReference>
<dbReference type="CDD" id="cd17917">
    <property type="entry name" value="DEXHc_RHA-like"/>
    <property type="match status" value="1"/>
</dbReference>
<dbReference type="EMBL" id="WJXA01000010">
    <property type="protein sequence ID" value="KAF7129054.1"/>
    <property type="molecule type" value="Genomic_DNA"/>
</dbReference>
<keyword evidence="21" id="KW-1185">Reference proteome</keyword>
<feature type="region of interest" description="Disordered" evidence="15">
    <location>
        <begin position="1"/>
        <end position="55"/>
    </location>
</feature>
<dbReference type="PROSITE" id="PS50089">
    <property type="entry name" value="ZF_RING_2"/>
    <property type="match status" value="1"/>
</dbReference>
<dbReference type="Proteomes" id="UP000626092">
    <property type="component" value="Unassembled WGS sequence"/>
</dbReference>
<dbReference type="CDD" id="cd18791">
    <property type="entry name" value="SF2_C_RHA"/>
    <property type="match status" value="1"/>
</dbReference>
<evidence type="ECO:0000256" key="1">
    <source>
        <dbReference type="ARBA" id="ARBA00008792"/>
    </source>
</evidence>
<dbReference type="Gene3D" id="1.20.120.1080">
    <property type="match status" value="1"/>
</dbReference>
<evidence type="ECO:0000256" key="14">
    <source>
        <dbReference type="PROSITE-ProRule" id="PRU00175"/>
    </source>
</evidence>
<dbReference type="GO" id="GO:0005524">
    <property type="term" value="F:ATP binding"/>
    <property type="evidence" value="ECO:0007669"/>
    <property type="project" value="UniProtKB-KW"/>
</dbReference>
<dbReference type="SMART" id="SM00847">
    <property type="entry name" value="HA2"/>
    <property type="match status" value="1"/>
</dbReference>
<dbReference type="InterPro" id="IPR017907">
    <property type="entry name" value="Znf_RING_CS"/>
</dbReference>
<evidence type="ECO:0000313" key="20">
    <source>
        <dbReference type="EMBL" id="KAF7129054.1"/>
    </source>
</evidence>
<reference evidence="20" key="1">
    <citation type="submission" date="2019-11" db="EMBL/GenBank/DDBJ databases">
        <authorList>
            <person name="Liu Y."/>
            <person name="Hou J."/>
            <person name="Li T.-Q."/>
            <person name="Guan C.-H."/>
            <person name="Wu X."/>
            <person name="Wu H.-Z."/>
            <person name="Ling F."/>
            <person name="Zhang R."/>
            <person name="Shi X.-G."/>
            <person name="Ren J.-P."/>
            <person name="Chen E.-F."/>
            <person name="Sun J.-M."/>
        </authorList>
    </citation>
    <scope>NUCLEOTIDE SEQUENCE</scope>
    <source>
        <strain evidence="20">Adult_tree_wgs_1</strain>
        <tissue evidence="20">Leaves</tissue>
    </source>
</reference>
<keyword evidence="12" id="KW-0067">ATP-binding</keyword>
<comment type="caution">
    <text evidence="20">The sequence shown here is derived from an EMBL/GenBank/DDBJ whole genome shotgun (WGS) entry which is preliminary data.</text>
</comment>
<dbReference type="Pfam" id="PF24471">
    <property type="entry name" value="KH_DEAH11"/>
    <property type="match status" value="1"/>
</dbReference>
<proteinExistence type="inferred from homology"/>
<dbReference type="InterPro" id="IPR027417">
    <property type="entry name" value="P-loop_NTPase"/>
</dbReference>
<keyword evidence="3" id="KW-0808">Transferase</keyword>
<dbReference type="InterPro" id="IPR056245">
    <property type="entry name" value="KH_DEAH11/12"/>
</dbReference>
<dbReference type="Pfam" id="PF00271">
    <property type="entry name" value="Helicase_C"/>
    <property type="match status" value="1"/>
</dbReference>
<evidence type="ECO:0000256" key="3">
    <source>
        <dbReference type="ARBA" id="ARBA00022679"/>
    </source>
</evidence>
<keyword evidence="11" id="KW-0862">Zinc</keyword>
<evidence type="ECO:0000256" key="12">
    <source>
        <dbReference type="ARBA" id="ARBA00022840"/>
    </source>
</evidence>
<evidence type="ECO:0000259" key="18">
    <source>
        <dbReference type="PROSITE" id="PS51194"/>
    </source>
</evidence>
<dbReference type="GO" id="GO:0016740">
    <property type="term" value="F:transferase activity"/>
    <property type="evidence" value="ECO:0007669"/>
    <property type="project" value="UniProtKB-KW"/>
</dbReference>
<evidence type="ECO:0000259" key="16">
    <source>
        <dbReference type="PROSITE" id="PS50089"/>
    </source>
</evidence>
<evidence type="ECO:0000256" key="8">
    <source>
        <dbReference type="ARBA" id="ARBA00022786"/>
    </source>
</evidence>
<dbReference type="FunFam" id="1.20.120.1080:FF:000033">
    <property type="entry name" value="RBR-type E3 ubiquitin transferase"/>
    <property type="match status" value="1"/>
</dbReference>
<keyword evidence="8" id="KW-0833">Ubl conjugation pathway</keyword>
<keyword evidence="6" id="KW-0547">Nucleotide-binding</keyword>
<evidence type="ECO:0000256" key="2">
    <source>
        <dbReference type="ARBA" id="ARBA00012552"/>
    </source>
</evidence>
<dbReference type="OrthoDB" id="10009520at2759"/>
<dbReference type="SMART" id="SM00487">
    <property type="entry name" value="DEXDc"/>
    <property type="match status" value="1"/>
</dbReference>
<dbReference type="PANTHER" id="PTHR18934">
    <property type="entry name" value="ATP-DEPENDENT RNA HELICASE"/>
    <property type="match status" value="1"/>
</dbReference>
<dbReference type="GO" id="GO:0008270">
    <property type="term" value="F:zinc ion binding"/>
    <property type="evidence" value="ECO:0007669"/>
    <property type="project" value="UniProtKB-KW"/>
</dbReference>
<dbReference type="InterPro" id="IPR007502">
    <property type="entry name" value="Helicase-assoc_dom"/>
</dbReference>
<dbReference type="PROSITE" id="PS00690">
    <property type="entry name" value="DEAH_ATP_HELICASE"/>
    <property type="match status" value="1"/>
</dbReference>
<dbReference type="GO" id="GO:0016787">
    <property type="term" value="F:hydrolase activity"/>
    <property type="evidence" value="ECO:0007669"/>
    <property type="project" value="UniProtKB-KW"/>
</dbReference>
<dbReference type="PROSITE" id="PS51873">
    <property type="entry name" value="TRIAD"/>
    <property type="match status" value="1"/>
</dbReference>
<dbReference type="FunFam" id="3.40.50.300:FF:001279">
    <property type="entry name" value="ATP-dependent RNA helicase DEAH12 chloroplastic"/>
    <property type="match status" value="1"/>
</dbReference>
<evidence type="ECO:0000256" key="13">
    <source>
        <dbReference type="ARBA" id="ARBA00047984"/>
    </source>
</evidence>
<dbReference type="PANTHER" id="PTHR18934:SF81">
    <property type="entry name" value="ATP-DEPENDENT RNA HELICASE DEAH11, CHLOROPLASTIC-RELATED"/>
    <property type="match status" value="1"/>
</dbReference>
<dbReference type="InterPro" id="IPR011709">
    <property type="entry name" value="DEAD-box_helicase_OB_fold"/>
</dbReference>
<dbReference type="InterPro" id="IPR056247">
    <property type="entry name" value="KH_DEAH11/12_2nd"/>
</dbReference>
<dbReference type="Pfam" id="PF24641">
    <property type="entry name" value="KH_DEAH11_2nd"/>
    <property type="match status" value="1"/>
</dbReference>
<comment type="similarity">
    <text evidence="1">Belongs to the DEAD box helicase family. DEAH subfamily.</text>
</comment>
<keyword evidence="10" id="KW-0347">Helicase</keyword>
<evidence type="ECO:0000256" key="4">
    <source>
        <dbReference type="ARBA" id="ARBA00022723"/>
    </source>
</evidence>
<feature type="domain" description="RING-type" evidence="16">
    <location>
        <begin position="1553"/>
        <end position="1596"/>
    </location>
</feature>
<gene>
    <name evidence="20" type="ORF">RHSIM_Rhsim10G0168800</name>
</gene>
<dbReference type="InterPro" id="IPR013083">
    <property type="entry name" value="Znf_RING/FYVE/PHD"/>
</dbReference>
<dbReference type="SMART" id="SM00490">
    <property type="entry name" value="HELICc"/>
    <property type="match status" value="1"/>
</dbReference>
<evidence type="ECO:0000256" key="7">
    <source>
        <dbReference type="ARBA" id="ARBA00022771"/>
    </source>
</evidence>
<dbReference type="PROSITE" id="PS51192">
    <property type="entry name" value="HELICASE_ATP_BIND_1"/>
    <property type="match status" value="1"/>
</dbReference>
<dbReference type="InterPro" id="IPR056246">
    <property type="entry name" value="KH_DEAH11/12_1st"/>
</dbReference>
<dbReference type="InterPro" id="IPR013087">
    <property type="entry name" value="Znf_C2H2_type"/>
</dbReference>
<dbReference type="InterPro" id="IPR002867">
    <property type="entry name" value="IBR_dom"/>
</dbReference>
<feature type="domain" description="Helicase C-terminal" evidence="18">
    <location>
        <begin position="483"/>
        <end position="662"/>
    </location>
</feature>
<comment type="catalytic activity">
    <reaction evidence="13">
        <text>ATP + H2O = ADP + phosphate + H(+)</text>
        <dbReference type="Rhea" id="RHEA:13065"/>
        <dbReference type="ChEBI" id="CHEBI:15377"/>
        <dbReference type="ChEBI" id="CHEBI:15378"/>
        <dbReference type="ChEBI" id="CHEBI:30616"/>
        <dbReference type="ChEBI" id="CHEBI:43474"/>
        <dbReference type="ChEBI" id="CHEBI:456216"/>
        <dbReference type="EC" id="3.6.4.13"/>
    </reaction>
</comment>
<dbReference type="InterPro" id="IPR056244">
    <property type="entry name" value="RRM_DEAH11/12"/>
</dbReference>
<dbReference type="Gene3D" id="3.40.50.300">
    <property type="entry name" value="P-loop containing nucleotide triphosphate hydrolases"/>
    <property type="match status" value="2"/>
</dbReference>
<protein>
    <recommendedName>
        <fullName evidence="2">RNA helicase</fullName>
        <ecNumber evidence="2">3.6.4.13</ecNumber>
    </recommendedName>
</protein>
<dbReference type="InterPro" id="IPR001650">
    <property type="entry name" value="Helicase_C-like"/>
</dbReference>
<dbReference type="SUPFAM" id="SSF57850">
    <property type="entry name" value="RING/U-box"/>
    <property type="match status" value="3"/>
</dbReference>
<keyword evidence="7 14" id="KW-0863">Zinc-finger</keyword>
<evidence type="ECO:0000256" key="15">
    <source>
        <dbReference type="SAM" id="MobiDB-lite"/>
    </source>
</evidence>
<dbReference type="InterPro" id="IPR001841">
    <property type="entry name" value="Znf_RING"/>
</dbReference>
<keyword evidence="4" id="KW-0479">Metal-binding</keyword>
<dbReference type="Pfam" id="PF24637">
    <property type="entry name" value="RRM_DEAH11"/>
    <property type="match status" value="1"/>
</dbReference>
<dbReference type="FunFam" id="3.40.50.300:FF:002114">
    <property type="entry name" value="ATP-dependent RNA helicase DEAH12 chloroplastic"/>
    <property type="match status" value="1"/>
</dbReference>
<evidence type="ECO:0000256" key="11">
    <source>
        <dbReference type="ARBA" id="ARBA00022833"/>
    </source>
</evidence>
<keyword evidence="5" id="KW-0677">Repeat</keyword>
<dbReference type="InterPro" id="IPR044066">
    <property type="entry name" value="TRIAD_supradom"/>
</dbReference>
<dbReference type="InterPro" id="IPR011545">
    <property type="entry name" value="DEAD/DEAH_box_helicase_dom"/>
</dbReference>
<feature type="compositionally biased region" description="Basic residues" evidence="15">
    <location>
        <begin position="25"/>
        <end position="39"/>
    </location>
</feature>
<organism evidence="20 21">
    <name type="scientific">Rhododendron simsii</name>
    <name type="common">Sims's rhododendron</name>
    <dbReference type="NCBI Taxonomy" id="118357"/>
    <lineage>
        <taxon>Eukaryota</taxon>
        <taxon>Viridiplantae</taxon>
        <taxon>Streptophyta</taxon>
        <taxon>Embryophyta</taxon>
        <taxon>Tracheophyta</taxon>
        <taxon>Spermatophyta</taxon>
        <taxon>Magnoliopsida</taxon>
        <taxon>eudicotyledons</taxon>
        <taxon>Gunneridae</taxon>
        <taxon>Pentapetalae</taxon>
        <taxon>asterids</taxon>
        <taxon>Ericales</taxon>
        <taxon>Ericaceae</taxon>
        <taxon>Ericoideae</taxon>
        <taxon>Rhodoreae</taxon>
        <taxon>Rhododendron</taxon>
    </lineage>
</organism>
<dbReference type="Pfam" id="PF24475">
    <property type="entry name" value="RBD_DEAH11"/>
    <property type="match status" value="1"/>
</dbReference>
<name>A0A834GAG2_RHOSS</name>
<dbReference type="InterPro" id="IPR014001">
    <property type="entry name" value="Helicase_ATP-bd"/>
</dbReference>
<evidence type="ECO:0000256" key="6">
    <source>
        <dbReference type="ARBA" id="ARBA00022741"/>
    </source>
</evidence>
<dbReference type="EC" id="3.6.4.13" evidence="2"/>
<dbReference type="FunFam" id="1.20.120.1750:FF:000020">
    <property type="entry name" value="ATP-dependent RNA helicase DEAH12 chloroplastic"/>
    <property type="match status" value="1"/>
</dbReference>
<sequence>MNDHRPISSRSTNPRRDAAPSNQRPYHHHGWKPPNHHPRDRPPGPTLSSQRPGPPLFTVQLRYRTRNFPKSDLDDIVSHHAPKVHSLSAPASGPLALHFRHWIDALEATVDLWETKLRGAHSFTPCLLPSRCDMNRLTDRLRILFTEHVEGLLHGDLVQTWERKLECKKNEISHVKHSLGKHNRIGVYEELMRKKSEKESEKGLIEKRIDEFKAAMECVLGFLQGRLSVDDFKVLRLSLPFDWDRLHCLIKRECRRLEDKLPIYAFRGEILREIYNQQVYGFQFELNVNLAKDDVRVMVLIGETGSGKSTQLVQFLADSGVAGNGSIICTQPRKIAAISLAQRVQEESCGCYQDNSIVSFPSYIPAQQFNSKVIYMTDHCLLQHFMKDKNLSGISCIIVDEAHERSLNTDLLLTLIKNLLCHRNDLRLIIMSATADANQLAEYFFGCETFHVEGRNFPVDITYVPCASERASDSASVASYASDVVRMVAEIHRTEKDGTILAFLTSQMEVEWASEKFKSQMEVEWNCEKFKFPSAVALPFHGKLSYEDQHRIFLDYPGKRKVIFATNVAETSLTIEGVKYVVDSGMVKESRFEPGSGMNVLKVCWISQSSANQRAGRAGRTEPGRCYRLYSESDFQLMPPHQEPEIRRVHLGVAVLRILALGTTDVQSFDFIDAPNTIAIDLAIRNLIQLGAVLLKNDVLKLTTDGLKLVRLGIEPRLGKLILECFEHRLGKEGLVLAAVMANASSIFCRVGNEEDKLKSDHIKVQFCHPNGDLFTLLSVYKEWEGVPQEKKNVWCWENSINAKSMRRCQDTVCELETCLQHELNLIIPSYWRWNPQVSFEQDKYLKNAILSSLPENVAMYSGYDQLGYEVALTGKHVRLHPSCSLLIFGQRPSWVVFGDILSISNQYLVTVTAFDYEYLPTLFPSPLFDVSKMESQKLQVRVLTGFGCKLLKNFCRKVNNYVLHVRTVCMDERIGIEVSFDRNEIQLFASSRDMHTVSSFLNEVLDYERKWLQNDCMEKYLYHGGPGLSPPVALFGAGAEIRHLELEKRCLTVDVFHSDVNTVDDKELLSFLERNALSSICAVQKFSGIGKDSDEKEKWGRVTFITPEAATKASEFSPIEFNGSLVRIIPSRSTFGGDHKMFSSAAVRAKVSWPRKLSKGLGFVRCNRYDVARVVDDLSNLLVGGKFVCCEPSTKFPDSVKITGLDRGLSEAEISDVLRSATDRRILGFSLVRGEAVENPSCSACEEALLRELSPFMPKRNPHGHGVRVQVFQPEPKVPFMTAEIMFDGSLHLEAANALEQIEGKVLPGCLPWQKIKCQQLFHSSVSCPAPAYLVIKHQLDFLLASFKRRKGAECYLHKNENGSYRVKIFANATKTVAELRRPLEQLMGGKTIEQPGLTPPILHQLFSRDGIILMKSIQRETGTYILFGRHALTVRIFGSLKNVDLAEHRLVKSLVNLHESKQLEIHLRGGAMPPDLMKEVVKKFGPDLHGLKEKFPNAEFSLNSHRHVIAITGDKEVKQKVKDAVNEIAQVCSAVPFPSAQVVENGSGDGCPICLCEVEEGYRLESCGHLFCCECLVEQCESAIKSQDSFPIRCAREGCGAHVLLTDLRYLLSSEKLEELFRASLGAYVALSAGNLRFCPSPDCPSIYQVAGPGTEGKPFVCGACYVETCTRCHVEYHPFVSCEKYREFKEDPDSSLKEWCKGKEEHVKQCPVCGYTIEKIEGCNHIECRCGKHICWVCLEFFGTSDDCYVHLRSIHQAII</sequence>
<dbReference type="GO" id="GO:0003724">
    <property type="term" value="F:RNA helicase activity"/>
    <property type="evidence" value="ECO:0007669"/>
    <property type="project" value="UniProtKB-EC"/>
</dbReference>
<dbReference type="SMART" id="SM00647">
    <property type="entry name" value="IBR"/>
    <property type="match status" value="2"/>
</dbReference>
<dbReference type="Gene3D" id="3.30.40.10">
    <property type="entry name" value="Zinc/RING finger domain, C3HC4 (zinc finger)"/>
    <property type="match status" value="1"/>
</dbReference>
<dbReference type="Pfam" id="PF07717">
    <property type="entry name" value="OB_NTP_bind"/>
    <property type="match status" value="1"/>
</dbReference>
<dbReference type="PROSITE" id="PS51194">
    <property type="entry name" value="HELICASE_CTER"/>
    <property type="match status" value="1"/>
</dbReference>
<dbReference type="CDD" id="cd22585">
    <property type="entry name" value="Rcat_RBR_DEAH12-like"/>
    <property type="match status" value="1"/>
</dbReference>
<dbReference type="SUPFAM" id="SSF52540">
    <property type="entry name" value="P-loop containing nucleoside triphosphate hydrolases"/>
    <property type="match status" value="1"/>
</dbReference>
<feature type="domain" description="Helicase ATP-binding" evidence="17">
    <location>
        <begin position="289"/>
        <end position="453"/>
    </location>
</feature>
<evidence type="ECO:0000256" key="10">
    <source>
        <dbReference type="ARBA" id="ARBA00022806"/>
    </source>
</evidence>
<evidence type="ECO:0000256" key="5">
    <source>
        <dbReference type="ARBA" id="ARBA00022737"/>
    </source>
</evidence>
<dbReference type="Pfam" id="PF00270">
    <property type="entry name" value="DEAD"/>
    <property type="match status" value="1"/>
</dbReference>
<dbReference type="InterPro" id="IPR002464">
    <property type="entry name" value="DNA/RNA_helicase_DEAH_CS"/>
</dbReference>
<evidence type="ECO:0000259" key="17">
    <source>
        <dbReference type="PROSITE" id="PS51192"/>
    </source>
</evidence>
<dbReference type="PROSITE" id="PS00028">
    <property type="entry name" value="ZINC_FINGER_C2H2_1"/>
    <property type="match status" value="1"/>
</dbReference>
<dbReference type="PROSITE" id="PS00518">
    <property type="entry name" value="ZF_RING_1"/>
    <property type="match status" value="1"/>
</dbReference>
<dbReference type="Pfam" id="PF21010">
    <property type="entry name" value="HA2_C"/>
    <property type="match status" value="1"/>
</dbReference>
<evidence type="ECO:0000259" key="19">
    <source>
        <dbReference type="PROSITE" id="PS51873"/>
    </source>
</evidence>
<evidence type="ECO:0000256" key="9">
    <source>
        <dbReference type="ARBA" id="ARBA00022801"/>
    </source>
</evidence>
<evidence type="ECO:0000313" key="21">
    <source>
        <dbReference type="Proteomes" id="UP000626092"/>
    </source>
</evidence>
<dbReference type="Pfam" id="PF01485">
    <property type="entry name" value="IBR"/>
    <property type="match status" value="1"/>
</dbReference>
<dbReference type="InterPro" id="IPR056248">
    <property type="entry name" value="RBD_DEAH11/12"/>
</dbReference>
<dbReference type="Gene3D" id="1.20.120.1750">
    <property type="match status" value="1"/>
</dbReference>
<accession>A0A834GAG2</accession>
<dbReference type="GO" id="GO:0003723">
    <property type="term" value="F:RNA binding"/>
    <property type="evidence" value="ECO:0007669"/>
    <property type="project" value="TreeGrafter"/>
</dbReference>
<feature type="domain" description="RING-type" evidence="19">
    <location>
        <begin position="1549"/>
        <end position="1763"/>
    </location>
</feature>
<dbReference type="CDD" id="cd20335">
    <property type="entry name" value="BRcat_RBR"/>
    <property type="match status" value="1"/>
</dbReference>